<dbReference type="Proteomes" id="UP000663868">
    <property type="component" value="Unassembled WGS sequence"/>
</dbReference>
<comment type="caution">
    <text evidence="9">The sequence shown here is derived from an EMBL/GenBank/DDBJ whole genome shotgun (WGS) entry which is preliminary data.</text>
</comment>
<feature type="transmembrane region" description="Helical" evidence="5">
    <location>
        <begin position="170"/>
        <end position="191"/>
    </location>
</feature>
<feature type="transmembrane region" description="Helical" evidence="5">
    <location>
        <begin position="241"/>
        <end position="264"/>
    </location>
</feature>
<protein>
    <recommendedName>
        <fullName evidence="6">G-protein coupled receptors family 1 profile domain-containing protein</fullName>
    </recommendedName>
</protein>
<feature type="transmembrane region" description="Helical" evidence="5">
    <location>
        <begin position="62"/>
        <end position="84"/>
    </location>
</feature>
<dbReference type="Proteomes" id="UP000663881">
    <property type="component" value="Unassembled WGS sequence"/>
</dbReference>
<dbReference type="GO" id="GO:0016020">
    <property type="term" value="C:membrane"/>
    <property type="evidence" value="ECO:0007669"/>
    <property type="project" value="UniProtKB-SubCell"/>
</dbReference>
<evidence type="ECO:0000256" key="3">
    <source>
        <dbReference type="ARBA" id="ARBA00022989"/>
    </source>
</evidence>
<organism evidence="9 11">
    <name type="scientific">Adineta steineri</name>
    <dbReference type="NCBI Taxonomy" id="433720"/>
    <lineage>
        <taxon>Eukaryota</taxon>
        <taxon>Metazoa</taxon>
        <taxon>Spiralia</taxon>
        <taxon>Gnathifera</taxon>
        <taxon>Rotifera</taxon>
        <taxon>Eurotatoria</taxon>
        <taxon>Bdelloidea</taxon>
        <taxon>Adinetida</taxon>
        <taxon>Adinetidae</taxon>
        <taxon>Adineta</taxon>
    </lineage>
</organism>
<dbReference type="Proteomes" id="UP000663891">
    <property type="component" value="Unassembled WGS sequence"/>
</dbReference>
<dbReference type="OrthoDB" id="9983903at2759"/>
<feature type="transmembrane region" description="Helical" evidence="5">
    <location>
        <begin position="27"/>
        <end position="50"/>
    </location>
</feature>
<sequence>MADNSSTIDNSNGVLTYDSPISKAIKFWLLLVGVTSAMPCYLLLIYYFLAHKSIRQALYNHIIIASLFVDFIILSVDLTCHLGFLRLGYLAPSTPALCLVWQLVDYGFWYGDLFLKSWAAIERHILIFHSHLLNTSWKRLLFHYLPLVFVTFYTPIVYTYLIFFYPAEHIYDYTVLSCSGPYYYYGIPAWLIWYESLFHYVIPIFILIIFSNALFIRIIIQKSRLNVTQGWRQYRKMTIQLVFVSVIYLFDLPYIIVTIVRWSGLADFGTDVQGPYFYYVNYIPIVLFPFAILGSHPKLVQQIIHRKRRRQIAVSQQNMTKKF</sequence>
<evidence type="ECO:0000313" key="11">
    <source>
        <dbReference type="Proteomes" id="UP000663868"/>
    </source>
</evidence>
<evidence type="ECO:0000256" key="4">
    <source>
        <dbReference type="ARBA" id="ARBA00023136"/>
    </source>
</evidence>
<evidence type="ECO:0000256" key="2">
    <source>
        <dbReference type="ARBA" id="ARBA00022692"/>
    </source>
</evidence>
<evidence type="ECO:0000313" key="7">
    <source>
        <dbReference type="EMBL" id="CAF0758728.1"/>
    </source>
</evidence>
<evidence type="ECO:0000259" key="6">
    <source>
        <dbReference type="PROSITE" id="PS50262"/>
    </source>
</evidence>
<dbReference type="EMBL" id="CAJNOE010000026">
    <property type="protein sequence ID" value="CAF0758728.1"/>
    <property type="molecule type" value="Genomic_DNA"/>
</dbReference>
<keyword evidence="2 5" id="KW-0812">Transmembrane</keyword>
<evidence type="ECO:0000256" key="1">
    <source>
        <dbReference type="ARBA" id="ARBA00004370"/>
    </source>
</evidence>
<name>A0A818IVJ0_9BILA</name>
<accession>A0A818IVJ0</accession>
<gene>
    <name evidence="7" type="ORF">IZO911_LOCUS4585</name>
    <name evidence="9" type="ORF">KXQ929_LOCUS1409</name>
    <name evidence="10" type="ORF">OKA104_LOCUS9216</name>
    <name evidence="8" type="ORF">VCS650_LOCUS3067</name>
</gene>
<reference evidence="9" key="1">
    <citation type="submission" date="2021-02" db="EMBL/GenBank/DDBJ databases">
        <authorList>
            <person name="Nowell W R."/>
        </authorList>
    </citation>
    <scope>NUCLEOTIDE SEQUENCE</scope>
</reference>
<keyword evidence="3 5" id="KW-1133">Transmembrane helix</keyword>
<dbReference type="SUPFAM" id="SSF81321">
    <property type="entry name" value="Family A G protein-coupled receptor-like"/>
    <property type="match status" value="1"/>
</dbReference>
<comment type="subcellular location">
    <subcellularLocation>
        <location evidence="1">Membrane</location>
    </subcellularLocation>
</comment>
<feature type="transmembrane region" description="Helical" evidence="5">
    <location>
        <begin position="276"/>
        <end position="300"/>
    </location>
</feature>
<feature type="transmembrane region" description="Helical" evidence="5">
    <location>
        <begin position="141"/>
        <end position="163"/>
    </location>
</feature>
<evidence type="ECO:0000256" key="5">
    <source>
        <dbReference type="SAM" id="Phobius"/>
    </source>
</evidence>
<evidence type="ECO:0000313" key="8">
    <source>
        <dbReference type="EMBL" id="CAF0783409.1"/>
    </source>
</evidence>
<dbReference type="EMBL" id="CAJOBB010000039">
    <property type="protein sequence ID" value="CAF3525846.1"/>
    <property type="molecule type" value="Genomic_DNA"/>
</dbReference>
<dbReference type="AlphaFoldDB" id="A0A818IVJ0"/>
<feature type="transmembrane region" description="Helical" evidence="5">
    <location>
        <begin position="197"/>
        <end position="220"/>
    </location>
</feature>
<keyword evidence="4 5" id="KW-0472">Membrane</keyword>
<evidence type="ECO:0000313" key="9">
    <source>
        <dbReference type="EMBL" id="CAF3525846.1"/>
    </source>
</evidence>
<dbReference type="Gene3D" id="1.20.1070.10">
    <property type="entry name" value="Rhodopsin 7-helix transmembrane proteins"/>
    <property type="match status" value="1"/>
</dbReference>
<dbReference type="EMBL" id="CAJNON010000016">
    <property type="protein sequence ID" value="CAF0783409.1"/>
    <property type="molecule type" value="Genomic_DNA"/>
</dbReference>
<evidence type="ECO:0000313" key="10">
    <source>
        <dbReference type="EMBL" id="CAF3651347.1"/>
    </source>
</evidence>
<dbReference type="EMBL" id="CAJOAY010000387">
    <property type="protein sequence ID" value="CAF3651347.1"/>
    <property type="molecule type" value="Genomic_DNA"/>
</dbReference>
<feature type="domain" description="G-protein coupled receptors family 1 profile" evidence="6">
    <location>
        <begin position="40"/>
        <end position="260"/>
    </location>
</feature>
<dbReference type="PROSITE" id="PS50262">
    <property type="entry name" value="G_PROTEIN_RECEP_F1_2"/>
    <property type="match status" value="1"/>
</dbReference>
<dbReference type="InterPro" id="IPR017452">
    <property type="entry name" value="GPCR_Rhodpsn_7TM"/>
</dbReference>
<dbReference type="Proteomes" id="UP000663860">
    <property type="component" value="Unassembled WGS sequence"/>
</dbReference>
<proteinExistence type="predicted"/>